<evidence type="ECO:0000256" key="2">
    <source>
        <dbReference type="ARBA" id="ARBA00022692"/>
    </source>
</evidence>
<keyword evidence="2 5" id="KW-0812">Transmembrane</keyword>
<organism evidence="6 7">
    <name type="scientific">Maribellus comscasis</name>
    <dbReference type="NCBI Taxonomy" id="2681766"/>
    <lineage>
        <taxon>Bacteria</taxon>
        <taxon>Pseudomonadati</taxon>
        <taxon>Bacteroidota</taxon>
        <taxon>Bacteroidia</taxon>
        <taxon>Marinilabiliales</taxon>
        <taxon>Prolixibacteraceae</taxon>
        <taxon>Maribellus</taxon>
    </lineage>
</organism>
<comment type="subcellular location">
    <subcellularLocation>
        <location evidence="1">Membrane</location>
        <topology evidence="1">Multi-pass membrane protein</topology>
    </subcellularLocation>
</comment>
<dbReference type="AlphaFoldDB" id="A0A6I6K2V1"/>
<dbReference type="Pfam" id="PF13564">
    <property type="entry name" value="DoxX_2"/>
    <property type="match status" value="1"/>
</dbReference>
<keyword evidence="7" id="KW-1185">Reference proteome</keyword>
<dbReference type="PIRSF" id="PIRSF030066">
    <property type="entry name" value="UCP030066"/>
    <property type="match status" value="1"/>
</dbReference>
<evidence type="ECO:0000256" key="1">
    <source>
        <dbReference type="ARBA" id="ARBA00004141"/>
    </source>
</evidence>
<dbReference type="EMBL" id="CP046401">
    <property type="protein sequence ID" value="QGY45863.1"/>
    <property type="molecule type" value="Genomic_DNA"/>
</dbReference>
<accession>A0A6I6K2V1</accession>
<feature type="transmembrane region" description="Helical" evidence="5">
    <location>
        <begin position="95"/>
        <end position="115"/>
    </location>
</feature>
<feature type="transmembrane region" description="Helical" evidence="5">
    <location>
        <begin position="72"/>
        <end position="89"/>
    </location>
</feature>
<proteinExistence type="predicted"/>
<dbReference type="Proteomes" id="UP000428260">
    <property type="component" value="Chromosome"/>
</dbReference>
<dbReference type="RefSeq" id="WP_158869003.1">
    <property type="nucleotide sequence ID" value="NZ_CP046401.1"/>
</dbReference>
<evidence type="ECO:0000256" key="5">
    <source>
        <dbReference type="SAM" id="Phobius"/>
    </source>
</evidence>
<evidence type="ECO:0000256" key="4">
    <source>
        <dbReference type="ARBA" id="ARBA00023136"/>
    </source>
</evidence>
<dbReference type="InterPro" id="IPR032808">
    <property type="entry name" value="DoxX"/>
</dbReference>
<name>A0A6I6K2V1_9BACT</name>
<keyword evidence="3 5" id="KW-1133">Transmembrane helix</keyword>
<reference evidence="6 7" key="1">
    <citation type="submission" date="2019-11" db="EMBL/GenBank/DDBJ databases">
        <authorList>
            <person name="Zheng R.K."/>
            <person name="Sun C.M."/>
        </authorList>
    </citation>
    <scope>NUCLEOTIDE SEQUENCE [LARGE SCALE GENOMIC DNA]</scope>
    <source>
        <strain evidence="6 7">WC007</strain>
    </source>
</reference>
<dbReference type="InterPro" id="IPR016944">
    <property type="entry name" value="UCP030066"/>
</dbReference>
<evidence type="ECO:0000313" key="7">
    <source>
        <dbReference type="Proteomes" id="UP000428260"/>
    </source>
</evidence>
<evidence type="ECO:0000313" key="6">
    <source>
        <dbReference type="EMBL" id="QGY45863.1"/>
    </source>
</evidence>
<evidence type="ECO:0000256" key="3">
    <source>
        <dbReference type="ARBA" id="ARBA00022989"/>
    </source>
</evidence>
<feature type="transmembrane region" description="Helical" evidence="5">
    <location>
        <begin position="7"/>
        <end position="27"/>
    </location>
</feature>
<sequence length="122" mass="13675">MKSKKVVYWITTSVIGLMMVFSAFNYFTSIEAIEGMARLGFQPFFVKELGFFKILGVLALVIPQVPIKIKEWAYAGFGIVFISAFWAHVNAGDPVSMSSMPIIFLVLLIVSNIYLNKIKVSK</sequence>
<gene>
    <name evidence="6" type="ORF">GM418_19950</name>
</gene>
<feature type="transmembrane region" description="Helical" evidence="5">
    <location>
        <begin position="39"/>
        <end position="60"/>
    </location>
</feature>
<keyword evidence="4 5" id="KW-0472">Membrane</keyword>
<dbReference type="KEGG" id="mcos:GM418_19950"/>
<dbReference type="GO" id="GO:0016020">
    <property type="term" value="C:membrane"/>
    <property type="evidence" value="ECO:0007669"/>
    <property type="project" value="UniProtKB-SubCell"/>
</dbReference>
<protein>
    <submittedName>
        <fullName evidence="6">DoxX family protein</fullName>
    </submittedName>
</protein>